<sequence length="428" mass="46957">MLGTAPMALSTAFSPPFTQLAPFLPRPSIATLPFHTNTGVSLQSPTSHPASCSTRNRPLLRSSTPTSFSAAGTETEEADFWMFGAWVALITGLESKLLSLHERLARTRFERIAVAGAVLGLLTAVLRLAVSVTASVFGAIARLGGADTDHSAAVEEEDLAVPVGEVPALRELTSEHLAATKFGGHRASKREVEAMGVVLERALALSEGERETMDKAWVDALTPTDFLRYVRGNGGEGRRAAEKLVATAVWRKEYGVSNILQDKETKIDNFFEGKVHEVDWLEEGADLESGRPTLLYRSAVHHPSDIPTDRWVRFFVHQCEWARVHYPNDQVLVLVDRVGSGLSNQDPTVLRALAPVIVDHYPDTIGRVLIAPVNNVLYVIWGLVSLILDPTTKSRMKLVKGNDWKDRLVRYMDAEKIPVRLGGTNQVL</sequence>
<evidence type="ECO:0000256" key="1">
    <source>
        <dbReference type="SAM" id="MobiDB-lite"/>
    </source>
</evidence>
<dbReference type="PANTHER" id="PTHR45824">
    <property type="entry name" value="GH16843P"/>
    <property type="match status" value="1"/>
</dbReference>
<organism evidence="3">
    <name type="scientific">Hemiselmis andersenii</name>
    <name type="common">Cryptophyte alga</name>
    <dbReference type="NCBI Taxonomy" id="464988"/>
    <lineage>
        <taxon>Eukaryota</taxon>
        <taxon>Cryptophyceae</taxon>
        <taxon>Cryptomonadales</taxon>
        <taxon>Hemiselmidaceae</taxon>
        <taxon>Hemiselmis</taxon>
    </lineage>
</organism>
<evidence type="ECO:0000259" key="2">
    <source>
        <dbReference type="PROSITE" id="PS50191"/>
    </source>
</evidence>
<evidence type="ECO:0000313" key="3">
    <source>
        <dbReference type="EMBL" id="CAD8758451.1"/>
    </source>
</evidence>
<dbReference type="InterPro" id="IPR052578">
    <property type="entry name" value="PI_Transfer_CRAL-TRIO"/>
</dbReference>
<dbReference type="PANTHER" id="PTHR45824:SF29">
    <property type="entry name" value="GH16843P"/>
    <property type="match status" value="1"/>
</dbReference>
<protein>
    <recommendedName>
        <fullName evidence="2">CRAL-TRIO domain-containing protein</fullName>
    </recommendedName>
</protein>
<accession>A0A7S0UCZ2</accession>
<dbReference type="InterPro" id="IPR001251">
    <property type="entry name" value="CRAL-TRIO_dom"/>
</dbReference>
<dbReference type="InterPro" id="IPR036865">
    <property type="entry name" value="CRAL-TRIO_dom_sf"/>
</dbReference>
<feature type="region of interest" description="Disordered" evidence="1">
    <location>
        <begin position="40"/>
        <end position="68"/>
    </location>
</feature>
<dbReference type="SUPFAM" id="SSF52087">
    <property type="entry name" value="CRAL/TRIO domain"/>
    <property type="match status" value="1"/>
</dbReference>
<dbReference type="SMART" id="SM00516">
    <property type="entry name" value="SEC14"/>
    <property type="match status" value="1"/>
</dbReference>
<dbReference type="AlphaFoldDB" id="A0A7S0UCZ2"/>
<dbReference type="PROSITE" id="PS50191">
    <property type="entry name" value="CRAL_TRIO"/>
    <property type="match status" value="1"/>
</dbReference>
<proteinExistence type="predicted"/>
<reference evidence="3" key="1">
    <citation type="submission" date="2021-01" db="EMBL/GenBank/DDBJ databases">
        <authorList>
            <person name="Corre E."/>
            <person name="Pelletier E."/>
            <person name="Niang G."/>
            <person name="Scheremetjew M."/>
            <person name="Finn R."/>
            <person name="Kale V."/>
            <person name="Holt S."/>
            <person name="Cochrane G."/>
            <person name="Meng A."/>
            <person name="Brown T."/>
            <person name="Cohen L."/>
        </authorList>
    </citation>
    <scope>NUCLEOTIDE SEQUENCE</scope>
    <source>
        <strain evidence="3">CCMP441</strain>
    </source>
</reference>
<dbReference type="Gene3D" id="3.40.525.10">
    <property type="entry name" value="CRAL-TRIO lipid binding domain"/>
    <property type="match status" value="1"/>
</dbReference>
<gene>
    <name evidence="3" type="ORF">HAND1043_LOCUS24965</name>
</gene>
<dbReference type="EMBL" id="HBFK01041081">
    <property type="protein sequence ID" value="CAD8758451.1"/>
    <property type="molecule type" value="Transcribed_RNA"/>
</dbReference>
<dbReference type="CDD" id="cd00170">
    <property type="entry name" value="SEC14"/>
    <property type="match status" value="1"/>
</dbReference>
<dbReference type="InterPro" id="IPR036273">
    <property type="entry name" value="CRAL/TRIO_N_dom_sf"/>
</dbReference>
<feature type="domain" description="CRAL-TRIO" evidence="2">
    <location>
        <begin position="263"/>
        <end position="428"/>
    </location>
</feature>
<dbReference type="SUPFAM" id="SSF46938">
    <property type="entry name" value="CRAL/TRIO N-terminal domain"/>
    <property type="match status" value="1"/>
</dbReference>
<dbReference type="GO" id="GO:0008526">
    <property type="term" value="F:phosphatidylinositol transfer activity"/>
    <property type="evidence" value="ECO:0007669"/>
    <property type="project" value="TreeGrafter"/>
</dbReference>
<dbReference type="Pfam" id="PF00650">
    <property type="entry name" value="CRAL_TRIO"/>
    <property type="match status" value="1"/>
</dbReference>
<name>A0A7S0UCZ2_HEMAN</name>